<name>A0A2S3W1U5_9PROT</name>
<keyword evidence="5" id="KW-1185">Reference proteome</keyword>
<dbReference type="GO" id="GO:0005524">
    <property type="term" value="F:ATP binding"/>
    <property type="evidence" value="ECO:0007669"/>
    <property type="project" value="UniProtKB-KW"/>
</dbReference>
<evidence type="ECO:0000256" key="2">
    <source>
        <dbReference type="ARBA" id="ARBA00022741"/>
    </source>
</evidence>
<organism evidence="4 5">
    <name type="scientific">Novacetimonas maltaceti</name>
    <dbReference type="NCBI Taxonomy" id="1203393"/>
    <lineage>
        <taxon>Bacteria</taxon>
        <taxon>Pseudomonadati</taxon>
        <taxon>Pseudomonadota</taxon>
        <taxon>Alphaproteobacteria</taxon>
        <taxon>Acetobacterales</taxon>
        <taxon>Acetobacteraceae</taxon>
        <taxon>Novacetimonas</taxon>
    </lineage>
</organism>
<dbReference type="InterPro" id="IPR013126">
    <property type="entry name" value="Hsp_70_fam"/>
</dbReference>
<dbReference type="Pfam" id="PF00012">
    <property type="entry name" value="HSP70"/>
    <property type="match status" value="1"/>
</dbReference>
<dbReference type="InterPro" id="IPR042054">
    <property type="entry name" value="YegD-like"/>
</dbReference>
<dbReference type="CDD" id="cd10231">
    <property type="entry name" value="ASKHA_NBD_HSP70_YegD-like"/>
    <property type="match status" value="1"/>
</dbReference>
<evidence type="ECO:0000256" key="1">
    <source>
        <dbReference type="ARBA" id="ARBA00007381"/>
    </source>
</evidence>
<dbReference type="Gene3D" id="3.90.640.10">
    <property type="entry name" value="Actin, Chain A, domain 4"/>
    <property type="match status" value="2"/>
</dbReference>
<reference evidence="4 5" key="1">
    <citation type="submission" date="2018-01" db="EMBL/GenBank/DDBJ databases">
        <title>Draft Genome Sequence of Komagataeibacter maltaceti LMG 1529, a Vinegar Producing Acetic Acid Bacterium Isolated from Malt Vinegar Brewery Acetifiers.</title>
        <authorList>
            <person name="Zhang Q."/>
            <person name="Hollensteiner J."/>
            <person name="Poehlein A."/>
            <person name="Daniel R."/>
        </authorList>
    </citation>
    <scope>NUCLEOTIDE SEQUENCE [LARGE SCALE GENOMIC DNA]</scope>
    <source>
        <strain evidence="4 5">LMG 1529</strain>
    </source>
</reference>
<dbReference type="Gene3D" id="3.30.420.40">
    <property type="match status" value="3"/>
</dbReference>
<comment type="caution">
    <text evidence="4">The sequence shown here is derived from an EMBL/GenBank/DDBJ whole genome shotgun (WGS) entry which is preliminary data.</text>
</comment>
<dbReference type="Proteomes" id="UP000237344">
    <property type="component" value="Unassembled WGS sequence"/>
</dbReference>
<gene>
    <name evidence="4" type="ORF">KMAL_14650</name>
</gene>
<dbReference type="OrthoDB" id="9807934at2"/>
<dbReference type="SUPFAM" id="SSF53067">
    <property type="entry name" value="Actin-like ATPase domain"/>
    <property type="match status" value="2"/>
</dbReference>
<proteinExistence type="inferred from homology"/>
<dbReference type="InterPro" id="IPR018181">
    <property type="entry name" value="Heat_shock_70_CS"/>
</dbReference>
<accession>A0A2S3W1U5</accession>
<dbReference type="AlphaFoldDB" id="A0A2S3W1U5"/>
<dbReference type="PANTHER" id="PTHR42749:SF1">
    <property type="entry name" value="CELL SHAPE-DETERMINING PROTEIN MREB"/>
    <property type="match status" value="1"/>
</dbReference>
<dbReference type="PROSITE" id="PS01036">
    <property type="entry name" value="HSP70_3"/>
    <property type="match status" value="1"/>
</dbReference>
<evidence type="ECO:0000313" key="5">
    <source>
        <dbReference type="Proteomes" id="UP000237344"/>
    </source>
</evidence>
<protein>
    <submittedName>
        <fullName evidence="4">Putative chaperone</fullName>
    </submittedName>
</protein>
<dbReference type="RefSeq" id="WP_110095091.1">
    <property type="nucleotide sequence ID" value="NZ_NKUE01000016.1"/>
</dbReference>
<keyword evidence="3" id="KW-0067">ATP-binding</keyword>
<dbReference type="InterPro" id="IPR043129">
    <property type="entry name" value="ATPase_NBD"/>
</dbReference>
<dbReference type="PANTHER" id="PTHR42749">
    <property type="entry name" value="CELL SHAPE-DETERMINING PROTEIN MREB"/>
    <property type="match status" value="1"/>
</dbReference>
<keyword evidence="2" id="KW-0547">Nucleotide-binding</keyword>
<sequence length="436" mass="47841">MSSIGSPQSVRLGIDFGTTNTVVVLLDENGQPHPARFSFAHHEATETCRSLLCLWHEEMRAGRASLHEAIGAAAIDAYLEDPAESRLIMSMKSYLAQASFRQTRLLGHVMTLEMLIARFLSCLMRTIGIDPAHVTATVGRPVHFAGEGVDDAFGEQRLRDSFRAAGFHHVDVALEPEAAGWRFAHRLNTPATVLVGDFGGGTSDFSILRFDPDGAQRATPLGYAGVGIAGDQFDYRIIDNVVAPELGRHATYRVMGGAPLPVPAEWYASLGRWHRLALMRTPQTLRDIADVARTASEPEKLHALKNLIDDQQGQALYRAVGAAKRDLSRAERTVLQYDHRDLHIRREITRAEFEGWIAPDLQRFDDAVQVALDRANLPAGTIDRVFLTGGTSFVPAVRDLFTRRFGAERVDMGGEFVSVAEGLALMNGQGASPVHQ</sequence>
<evidence type="ECO:0000313" key="4">
    <source>
        <dbReference type="EMBL" id="POF62855.1"/>
    </source>
</evidence>
<dbReference type="GO" id="GO:0140662">
    <property type="term" value="F:ATP-dependent protein folding chaperone"/>
    <property type="evidence" value="ECO:0007669"/>
    <property type="project" value="InterPro"/>
</dbReference>
<dbReference type="EMBL" id="POTC01000015">
    <property type="protein sequence ID" value="POF62855.1"/>
    <property type="molecule type" value="Genomic_DNA"/>
</dbReference>
<evidence type="ECO:0000256" key="3">
    <source>
        <dbReference type="ARBA" id="ARBA00022840"/>
    </source>
</evidence>
<comment type="similarity">
    <text evidence="1">Belongs to the heat shock protein 70 family.</text>
</comment>